<dbReference type="PANTHER" id="PTHR11188:SF17">
    <property type="entry name" value="FI21816P1"/>
    <property type="match status" value="1"/>
</dbReference>
<comment type="caution">
    <text evidence="2">The sequence shown here is derived from an EMBL/GenBank/DDBJ whole genome shotgun (WGS) entry which is preliminary data.</text>
</comment>
<sequence>MKTQSKNFDVRLADPTRYYFREDAVEGVVEISTPKQLKVARLELIWSGRVRVQNPDGVKDEYELFSETSDLALINENGDWRADAFRRTATVPSHGFLLPPAKARAPPKILEPNQVYSYPFRFNVPDHCVLPSCTETETGLGGVIEYSLEGFLYRPASDSPLITRTCVPVLQRIDVTRSDYTVPQQARAFISPFTNTSFPSDDTPSPNSIKSIVQIVLPRRGYVRSKHFWKGRHHARTSPI</sequence>
<accession>A0A1X2H2L2</accession>
<organism evidence="2 3">
    <name type="scientific">Syncephalastrum racemosum</name>
    <name type="common">Filamentous fungus</name>
    <dbReference type="NCBI Taxonomy" id="13706"/>
    <lineage>
        <taxon>Eukaryota</taxon>
        <taxon>Fungi</taxon>
        <taxon>Fungi incertae sedis</taxon>
        <taxon>Mucoromycota</taxon>
        <taxon>Mucoromycotina</taxon>
        <taxon>Mucoromycetes</taxon>
        <taxon>Mucorales</taxon>
        <taxon>Syncephalastraceae</taxon>
        <taxon>Syncephalastrum</taxon>
    </lineage>
</organism>
<name>A0A1X2H2L2_SYNRA</name>
<gene>
    <name evidence="2" type="ORF">BCR43DRAFT_78778</name>
</gene>
<dbReference type="AlphaFoldDB" id="A0A1X2H2L2"/>
<dbReference type="STRING" id="13706.A0A1X2H2L2"/>
<dbReference type="GO" id="GO:0015031">
    <property type="term" value="P:protein transport"/>
    <property type="evidence" value="ECO:0007669"/>
    <property type="project" value="TreeGrafter"/>
</dbReference>
<protein>
    <recommendedName>
        <fullName evidence="1">Arrestin-like N-terminal domain-containing protein</fullName>
    </recommendedName>
</protein>
<evidence type="ECO:0000313" key="3">
    <source>
        <dbReference type="Proteomes" id="UP000242180"/>
    </source>
</evidence>
<dbReference type="Proteomes" id="UP000242180">
    <property type="component" value="Unassembled WGS sequence"/>
</dbReference>
<dbReference type="OrthoDB" id="2283785at2759"/>
<dbReference type="Gene3D" id="2.60.40.640">
    <property type="match status" value="1"/>
</dbReference>
<dbReference type="GO" id="GO:0005737">
    <property type="term" value="C:cytoplasm"/>
    <property type="evidence" value="ECO:0007669"/>
    <property type="project" value="TreeGrafter"/>
</dbReference>
<reference evidence="2 3" key="1">
    <citation type="submission" date="2016-07" db="EMBL/GenBank/DDBJ databases">
        <title>Pervasive Adenine N6-methylation of Active Genes in Fungi.</title>
        <authorList>
            <consortium name="DOE Joint Genome Institute"/>
            <person name="Mondo S.J."/>
            <person name="Dannebaum R.O."/>
            <person name="Kuo R.C."/>
            <person name="Labutti K."/>
            <person name="Haridas S."/>
            <person name="Kuo A."/>
            <person name="Salamov A."/>
            <person name="Ahrendt S.R."/>
            <person name="Lipzen A."/>
            <person name="Sullivan W."/>
            <person name="Andreopoulos W.B."/>
            <person name="Clum A."/>
            <person name="Lindquist E."/>
            <person name="Daum C."/>
            <person name="Ramamoorthy G.K."/>
            <person name="Gryganskyi A."/>
            <person name="Culley D."/>
            <person name="Magnuson J.K."/>
            <person name="James T.Y."/>
            <person name="O'Malley M.A."/>
            <person name="Stajich J.E."/>
            <person name="Spatafora J.W."/>
            <person name="Visel A."/>
            <person name="Grigoriev I.V."/>
        </authorList>
    </citation>
    <scope>NUCLEOTIDE SEQUENCE [LARGE SCALE GENOMIC DNA]</scope>
    <source>
        <strain evidence="2 3">NRRL 2496</strain>
    </source>
</reference>
<keyword evidence="3" id="KW-1185">Reference proteome</keyword>
<dbReference type="PANTHER" id="PTHR11188">
    <property type="entry name" value="ARRESTIN DOMAIN CONTAINING PROTEIN"/>
    <property type="match status" value="1"/>
</dbReference>
<dbReference type="InterPro" id="IPR011021">
    <property type="entry name" value="Arrestin-like_N"/>
</dbReference>
<evidence type="ECO:0000259" key="1">
    <source>
        <dbReference type="Pfam" id="PF00339"/>
    </source>
</evidence>
<feature type="domain" description="Arrestin-like N-terminal" evidence="1">
    <location>
        <begin position="8"/>
        <end position="175"/>
    </location>
</feature>
<dbReference type="InterPro" id="IPR014752">
    <property type="entry name" value="Arrestin-like_C"/>
</dbReference>
<dbReference type="EMBL" id="MCGN01000010">
    <property type="protein sequence ID" value="ORY92047.1"/>
    <property type="molecule type" value="Genomic_DNA"/>
</dbReference>
<proteinExistence type="predicted"/>
<evidence type="ECO:0000313" key="2">
    <source>
        <dbReference type="EMBL" id="ORY92047.1"/>
    </source>
</evidence>
<dbReference type="Pfam" id="PF00339">
    <property type="entry name" value="Arrestin_N"/>
    <property type="match status" value="1"/>
</dbReference>
<dbReference type="InParanoid" id="A0A1X2H2L2"/>
<dbReference type="InterPro" id="IPR050357">
    <property type="entry name" value="Arrestin_domain-protein"/>
</dbReference>